<keyword evidence="3" id="KW-1185">Reference proteome</keyword>
<proteinExistence type="predicted"/>
<dbReference type="Proteomes" id="UP001218638">
    <property type="component" value="Chromosome"/>
</dbReference>
<organism evidence="2 3">
    <name type="scientific">Synoicihabitans lomoniglobus</name>
    <dbReference type="NCBI Taxonomy" id="2909285"/>
    <lineage>
        <taxon>Bacteria</taxon>
        <taxon>Pseudomonadati</taxon>
        <taxon>Verrucomicrobiota</taxon>
        <taxon>Opitutia</taxon>
        <taxon>Opitutales</taxon>
        <taxon>Opitutaceae</taxon>
        <taxon>Synoicihabitans</taxon>
    </lineage>
</organism>
<evidence type="ECO:0000313" key="2">
    <source>
        <dbReference type="EMBL" id="WED65959.1"/>
    </source>
</evidence>
<dbReference type="RefSeq" id="WP_330927823.1">
    <property type="nucleotide sequence ID" value="NZ_CP119075.1"/>
</dbReference>
<reference evidence="2" key="1">
    <citation type="submission" date="2023-03" db="EMBL/GenBank/DDBJ databases">
        <title>Lomoglobus Profundus gen. nov., sp. nov., a novel member of the phylum Verrucomicrobia, isolated from deep-marine sediment of South China Sea.</title>
        <authorList>
            <person name="Ahmad T."/>
            <person name="Ishaq S.E."/>
            <person name="Wang F."/>
        </authorList>
    </citation>
    <scope>NUCLEOTIDE SEQUENCE</scope>
    <source>
        <strain evidence="2">LMO-M01</strain>
    </source>
</reference>
<evidence type="ECO:0000313" key="3">
    <source>
        <dbReference type="Proteomes" id="UP001218638"/>
    </source>
</evidence>
<name>A0AAF0CQ32_9BACT</name>
<protein>
    <submittedName>
        <fullName evidence="2">Uncharacterized protein</fullName>
    </submittedName>
</protein>
<feature type="region of interest" description="Disordered" evidence="1">
    <location>
        <begin position="1"/>
        <end position="35"/>
    </location>
</feature>
<dbReference type="AlphaFoldDB" id="A0AAF0CQ32"/>
<sequence length="66" mass="7597">MKNEEEEGATIKGKTADEIPSEHRRRGGVNPSQIHPVEFRLHRSTCAYDHQDENATHCMRRVLVVE</sequence>
<gene>
    <name evidence="2" type="ORF">PXH66_03735</name>
</gene>
<dbReference type="EMBL" id="CP119075">
    <property type="protein sequence ID" value="WED65959.1"/>
    <property type="molecule type" value="Genomic_DNA"/>
</dbReference>
<dbReference type="KEGG" id="slom:PXH66_03735"/>
<evidence type="ECO:0000256" key="1">
    <source>
        <dbReference type="SAM" id="MobiDB-lite"/>
    </source>
</evidence>
<accession>A0AAF0CQ32</accession>